<proteinExistence type="predicted"/>
<evidence type="ECO:0000313" key="4">
    <source>
        <dbReference type="Proteomes" id="UP001157418"/>
    </source>
</evidence>
<dbReference type="Pfam" id="PF08268">
    <property type="entry name" value="FBA_3"/>
    <property type="match status" value="1"/>
</dbReference>
<keyword evidence="4" id="KW-1185">Reference proteome</keyword>
<dbReference type="InterPro" id="IPR013187">
    <property type="entry name" value="F-box-assoc_dom_typ3"/>
</dbReference>
<dbReference type="NCBIfam" id="TIGR01640">
    <property type="entry name" value="F_box_assoc_1"/>
    <property type="match status" value="1"/>
</dbReference>
<dbReference type="InterPro" id="IPR017451">
    <property type="entry name" value="F-box-assoc_interact_dom"/>
</dbReference>
<gene>
    <name evidence="2" type="ORF">LVIROSA_LOCUS24921</name>
    <name evidence="3" type="ORF">LVIROSA_LOCUS24923</name>
</gene>
<dbReference type="InterPro" id="IPR036047">
    <property type="entry name" value="F-box-like_dom_sf"/>
</dbReference>
<dbReference type="InterPro" id="IPR050796">
    <property type="entry name" value="SCF_F-box_component"/>
</dbReference>
<evidence type="ECO:0000259" key="1">
    <source>
        <dbReference type="Pfam" id="PF08268"/>
    </source>
</evidence>
<dbReference type="EMBL" id="CAKMRJ010004445">
    <property type="protein sequence ID" value="CAH1438677.1"/>
    <property type="molecule type" value="Genomic_DNA"/>
</dbReference>
<dbReference type="PANTHER" id="PTHR31672:SF11">
    <property type="entry name" value="F-BOX PROTEIN CPR1-LIKE ISOFORM X2"/>
    <property type="match status" value="1"/>
</dbReference>
<reference evidence="2 4" key="1">
    <citation type="submission" date="2022-01" db="EMBL/GenBank/DDBJ databases">
        <authorList>
            <person name="Xiong W."/>
            <person name="Schranz E."/>
        </authorList>
    </citation>
    <scope>NUCLEOTIDE SEQUENCE [LARGE SCALE GENOMIC DNA]</scope>
</reference>
<feature type="domain" description="F-box associated beta-propeller type 3" evidence="1">
    <location>
        <begin position="89"/>
        <end position="308"/>
    </location>
</feature>
<evidence type="ECO:0000313" key="2">
    <source>
        <dbReference type="EMBL" id="CAH1438675.1"/>
    </source>
</evidence>
<dbReference type="EMBL" id="CAKMRJ010004445">
    <property type="protein sequence ID" value="CAH1438675.1"/>
    <property type="molecule type" value="Genomic_DNA"/>
</dbReference>
<accession>A0AAU9NLY4</accession>
<name>A0AAU9NLY4_9ASTR</name>
<dbReference type="AlphaFoldDB" id="A0AAU9NLY4"/>
<organism evidence="2 4">
    <name type="scientific">Lactuca virosa</name>
    <dbReference type="NCBI Taxonomy" id="75947"/>
    <lineage>
        <taxon>Eukaryota</taxon>
        <taxon>Viridiplantae</taxon>
        <taxon>Streptophyta</taxon>
        <taxon>Embryophyta</taxon>
        <taxon>Tracheophyta</taxon>
        <taxon>Spermatophyta</taxon>
        <taxon>Magnoliopsida</taxon>
        <taxon>eudicotyledons</taxon>
        <taxon>Gunneridae</taxon>
        <taxon>Pentapetalae</taxon>
        <taxon>asterids</taxon>
        <taxon>campanulids</taxon>
        <taxon>Asterales</taxon>
        <taxon>Asteraceae</taxon>
        <taxon>Cichorioideae</taxon>
        <taxon>Cichorieae</taxon>
        <taxon>Lactucinae</taxon>
        <taxon>Lactuca</taxon>
    </lineage>
</organism>
<dbReference type="Proteomes" id="UP001157418">
    <property type="component" value="Unassembled WGS sequence"/>
</dbReference>
<dbReference type="SUPFAM" id="SSF81383">
    <property type="entry name" value="F-box domain"/>
    <property type="match status" value="1"/>
</dbReference>
<comment type="caution">
    <text evidence="2">The sequence shown here is derived from an EMBL/GenBank/DDBJ whole genome shotgun (WGS) entry which is preliminary data.</text>
</comment>
<protein>
    <recommendedName>
        <fullName evidence="1">F-box associated beta-propeller type 3 domain-containing protein</fullName>
    </recommendedName>
</protein>
<dbReference type="PANTHER" id="PTHR31672">
    <property type="entry name" value="BNACNNG10540D PROTEIN"/>
    <property type="match status" value="1"/>
</dbReference>
<evidence type="ECO:0000313" key="3">
    <source>
        <dbReference type="EMBL" id="CAH1438677.1"/>
    </source>
</evidence>
<sequence length="371" mass="43262">MKMAIRKCREEAEVEQTMKKVKVDRSSFLLDDILFDILRRLPADILRYKAKFVCRRWFNIITNRILRDHASFIVQRSSGLHTAFQVVIREEKQGLELEQQQLDMPCKFRLKSWCNEFLLIVDPNRKESLYVFNLMTKQALCLPGCMASCGGHYTSKCGLALAFDGFLGIYKAIHVFMGPPIECKIIVFNRDISSHVFSMWKKIQVPSYDMGEGQYYWGNPVSVQGRYFHWDVHCSKYLVSIDMVKEKFFQMSLPAECNDDRVKRQYSLFEMSGFLALLDNVSWNHADLWILKDIQRMKWEKLQSISVPSYVNTRIYPVCSVISMRYLILKKSSPKPGLFSYDLTNEVTKELNILCRDSEPCVVHSAVPSFL</sequence>